<dbReference type="Pfam" id="PF07250">
    <property type="entry name" value="Glyoxal_oxid_N"/>
    <property type="match status" value="1"/>
</dbReference>
<dbReference type="PANTHER" id="PTHR32208">
    <property type="entry name" value="SECRETED PROTEIN-RELATED"/>
    <property type="match status" value="1"/>
</dbReference>
<evidence type="ECO:0000259" key="6">
    <source>
        <dbReference type="PROSITE" id="PS51212"/>
    </source>
</evidence>
<dbReference type="GO" id="GO:0006979">
    <property type="term" value="P:response to oxidative stress"/>
    <property type="evidence" value="ECO:0007669"/>
    <property type="project" value="InterPro"/>
</dbReference>
<name>B8M0D9_TALSN</name>
<feature type="domain" description="Plant heme peroxidase family profile" evidence="5">
    <location>
        <begin position="125"/>
        <end position="337"/>
    </location>
</feature>
<dbReference type="InterPro" id="IPR002889">
    <property type="entry name" value="WSC_carb-bd"/>
</dbReference>
<dbReference type="GO" id="GO:0004601">
    <property type="term" value="F:peroxidase activity"/>
    <property type="evidence" value="ECO:0007669"/>
    <property type="project" value="InterPro"/>
</dbReference>
<dbReference type="EMBL" id="EQ962653">
    <property type="protein sequence ID" value="EED21236.1"/>
    <property type="molecule type" value="Genomic_DNA"/>
</dbReference>
<evidence type="ECO:0000313" key="7">
    <source>
        <dbReference type="EMBL" id="EED21236.1"/>
    </source>
</evidence>
<comment type="similarity">
    <text evidence="2">Belongs to the peroxidase family.</text>
</comment>
<dbReference type="Gene3D" id="1.10.420.10">
    <property type="entry name" value="Peroxidase, domain 2"/>
    <property type="match status" value="1"/>
</dbReference>
<proteinExistence type="inferred from homology"/>
<feature type="signal peptide" evidence="4">
    <location>
        <begin position="1"/>
        <end position="21"/>
    </location>
</feature>
<evidence type="ECO:0000256" key="4">
    <source>
        <dbReference type="SAM" id="SignalP"/>
    </source>
</evidence>
<evidence type="ECO:0000256" key="3">
    <source>
        <dbReference type="SAM" id="MobiDB-lite"/>
    </source>
</evidence>
<dbReference type="PhylomeDB" id="B8M0D9"/>
<dbReference type="InterPro" id="IPR013783">
    <property type="entry name" value="Ig-like_fold"/>
</dbReference>
<evidence type="ECO:0000259" key="5">
    <source>
        <dbReference type="PROSITE" id="PS50873"/>
    </source>
</evidence>
<organism evidence="7 8">
    <name type="scientific">Talaromyces stipitatus (strain ATCC 10500 / CBS 375.48 / QM 6759 / NRRL 1006)</name>
    <name type="common">Penicillium stipitatum</name>
    <dbReference type="NCBI Taxonomy" id="441959"/>
    <lineage>
        <taxon>Eukaryota</taxon>
        <taxon>Fungi</taxon>
        <taxon>Dikarya</taxon>
        <taxon>Ascomycota</taxon>
        <taxon>Pezizomycotina</taxon>
        <taxon>Eurotiomycetes</taxon>
        <taxon>Eurotiomycetidae</taxon>
        <taxon>Eurotiales</taxon>
        <taxon>Trichocomaceae</taxon>
        <taxon>Talaromyces</taxon>
        <taxon>Talaromyces sect. Talaromyces</taxon>
    </lineage>
</organism>
<dbReference type="PANTHER" id="PTHR32208:SF105">
    <property type="entry name" value="COPPER RADICAL OXIDASE"/>
    <property type="match status" value="1"/>
</dbReference>
<dbReference type="SUPFAM" id="SSF81296">
    <property type="entry name" value="E set domains"/>
    <property type="match status" value="1"/>
</dbReference>
<feature type="chain" id="PRO_5002874658" description="Copper radical oxidase" evidence="4">
    <location>
        <begin position="22"/>
        <end position="1565"/>
    </location>
</feature>
<keyword evidence="1 4" id="KW-0732">Signal</keyword>
<dbReference type="InterPro" id="IPR011043">
    <property type="entry name" value="Gal_Oxase/kelch_b-propeller"/>
</dbReference>
<dbReference type="RefSeq" id="XP_002478199.1">
    <property type="nucleotide sequence ID" value="XM_002478154.1"/>
</dbReference>
<dbReference type="eggNOG" id="KOG4157">
    <property type="taxonomic scope" value="Eukaryota"/>
</dbReference>
<accession>B8M0D9</accession>
<keyword evidence="8" id="KW-1185">Reference proteome</keyword>
<dbReference type="GO" id="GO:0020037">
    <property type="term" value="F:heme binding"/>
    <property type="evidence" value="ECO:0007669"/>
    <property type="project" value="InterPro"/>
</dbReference>
<dbReference type="InterPro" id="IPR037293">
    <property type="entry name" value="Gal_Oxidase_central_sf"/>
</dbReference>
<sequence length="1565" mass="166582">MTAEWLLFLTAAGSILGSASGLPTWPSSVDELEDIMFLNTGYQARAFPADITPCSFSPDGPSRISSAEWLRTAFHDMAPGNAFTGVGGLDASLQYELGGDGGENIGTAFNNTLLSFTPFFSSRASLADLIALGVYTSVRVCGGPTIPIRTGRIDATAAGPIGVPLPQNSQYTFIQQFSRMGFNVSEMIALTACGHTIGGVHASNFPEVVQSGTVPNDYQHFDSTTKFDEKIASEYIGGNTSDPLAGPLAIKNTYDSDMAVFTADNSTIRLMADPEYFQSRCQVMLQRMIEVVPAGVALTDPIAPYEVKPSNLQLTIQPGGTQLQFTGEIRVRTTNLSGDISNVQLVYVDRDGASTCGSCVIGTQYAGTANGFDDSFVFYSFSATLPAKASISSFTVQVTAGGNTVTHNNNGNGYPVQDNILFQNPQSCIAGSTDSNGNTKMTVTAAVRNTVTSGTSTLSVEVKTPRSCCVVPGLSTVNVTMAKTGTIGEYDLYRGSYALTPKQITTSKFSVSIGKFSDSFKSTALTGSCSELSGSSPVAYSYLGCYTDDVNSRTFPAATTSDNNMTLTECSNFCSGYPYFGTEYTTQCFCGSSLSNSTTEAAETDCNMLCGGDSTESCGGPSRLSVYTNNKYVIPGGTTIPGYQYLGCYNDTAAARSLSGTYTYNSKMTVESCATFCNGATYFGVEYYSECYCGDTLAADSTKQSVTDCSFPCSGNSSEFCGGGNRMNLYQLGSTIVTTSSDPVSSSTTPTTVASLPTTVTILTTTSTAASSSTSSTIVSSSSSTTVSTSAMLTSDPPPSSTSVPASLSATFSTTGSTSATTTSDTTTATGLPAGWAYRGCYVDNIGGVRSMLVQENDNSTMTIESCISQCISLDYTVAGMEYSQQCFCDNYVRNNASLATSDSQCAMTCAGSTNEICGGPNLLSVYSNAEITVLPPPTAQTTDLPGSWVYKGCLQDNVNNTRTFPYMITYANNNSATACLSRCQEYGFQAAGMEYGEQCFCGDTFDIGPDVQIVPDSQCNILCTGDTFHYCGAGNLLSYYVWEGDTPLYDWTYASGNDAGLYQFLIGGVVVPLMTTVNINGKVTFLEKWGTGPPNTTGAYELDLFYETDFDKAWRPMHVKTDIFCSAGLVLPDKAGRQLTVGGWSGVSTEGIRLYWPDGSPGNPGINDWQENQNELTLQDGRWYPSGMIMANGSILIVGGETGSNGPPVPTLEILPKVGPTLYMDWLQRTDPNNLYPFMGVLPSKTILAAYYNEARLLDEATFQTVRTLPNMPGAVNNDLGGRTYPLEGTMVFFPQYAPYTDPVRVLICGGSTPYGGDAIDNCLSIQPDVPGQNWTIERMPSKRVMTCITPLPDGTFLILNGAHQGVAGFGLATSPNLNAVLYDPTKPVNKRMTVMANTTIARLYHSESVLLPDGRVLVSGSDPEDGTHPQEYRVEVFIPPYILSGAPRPAYTITETDWAYGGTYIITVTAGNIANLKVSLIGLISTTHGNSFGHRTFFPAFTCQGNQCTITAPPDPWTSPPGWFHLFILDGPTPSHSSFVRIGGDPGELGNWPDLPDFNVPGV</sequence>
<dbReference type="InterPro" id="IPR015202">
    <property type="entry name" value="GO-like_E_set"/>
</dbReference>
<dbReference type="InterPro" id="IPR010255">
    <property type="entry name" value="Haem_peroxidase_sf"/>
</dbReference>
<dbReference type="OMA" id="YHSEAIV"/>
<evidence type="ECO:0000256" key="2">
    <source>
        <dbReference type="RuleBase" id="RU004241"/>
    </source>
</evidence>
<dbReference type="CDD" id="cd02851">
    <property type="entry name" value="E_set_GO_C"/>
    <property type="match status" value="1"/>
</dbReference>
<evidence type="ECO:0008006" key="9">
    <source>
        <dbReference type="Google" id="ProtNLM"/>
    </source>
</evidence>
<dbReference type="SUPFAM" id="SSF50965">
    <property type="entry name" value="Galactose oxidase, central domain"/>
    <property type="match status" value="1"/>
</dbReference>
<feature type="domain" description="WSC" evidence="6">
    <location>
        <begin position="539"/>
        <end position="630"/>
    </location>
</feature>
<dbReference type="Pfam" id="PF09118">
    <property type="entry name" value="GO-like_E_set"/>
    <property type="match status" value="1"/>
</dbReference>
<dbReference type="Gene3D" id="2.130.10.80">
    <property type="entry name" value="Galactose oxidase/kelch, beta-propeller"/>
    <property type="match status" value="1"/>
</dbReference>
<dbReference type="PeroxiBase" id="7831">
    <property type="entry name" value="TstAPx-CcP"/>
</dbReference>
<dbReference type="SMART" id="SM00321">
    <property type="entry name" value="WSC"/>
    <property type="match status" value="4"/>
</dbReference>
<dbReference type="STRING" id="441959.B8M0D9"/>
<dbReference type="OrthoDB" id="5985073at2759"/>
<protein>
    <recommendedName>
        <fullName evidence="9">Copper radical oxidase</fullName>
    </recommendedName>
</protein>
<dbReference type="PROSITE" id="PS50873">
    <property type="entry name" value="PEROXIDASE_4"/>
    <property type="match status" value="1"/>
</dbReference>
<dbReference type="SUPFAM" id="SSF48113">
    <property type="entry name" value="Heme-dependent peroxidases"/>
    <property type="match status" value="1"/>
</dbReference>
<evidence type="ECO:0000313" key="8">
    <source>
        <dbReference type="Proteomes" id="UP000001745"/>
    </source>
</evidence>
<dbReference type="PRINTS" id="PR00458">
    <property type="entry name" value="PEROXIDASE"/>
</dbReference>
<dbReference type="VEuPathDB" id="FungiDB:TSTA_084670"/>
<dbReference type="GeneID" id="8106073"/>
<dbReference type="PROSITE" id="PS51212">
    <property type="entry name" value="WSC"/>
    <property type="match status" value="4"/>
</dbReference>
<feature type="domain" description="WSC" evidence="6">
    <location>
        <begin position="642"/>
        <end position="733"/>
    </location>
</feature>
<reference evidence="8" key="1">
    <citation type="journal article" date="2015" name="Genome Announc.">
        <title>Genome sequence of the AIDS-associated pathogen Penicillium marneffei (ATCC18224) and its near taxonomic relative Talaromyces stipitatus (ATCC10500).</title>
        <authorList>
            <person name="Nierman W.C."/>
            <person name="Fedorova-Abrams N.D."/>
            <person name="Andrianopoulos A."/>
        </authorList>
    </citation>
    <scope>NUCLEOTIDE SEQUENCE [LARGE SCALE GENOMIC DNA]</scope>
    <source>
        <strain evidence="8">ATCC 10500 / CBS 375.48 / QM 6759 / NRRL 1006</strain>
    </source>
</reference>
<dbReference type="InParanoid" id="B8M0D9"/>
<dbReference type="Gene3D" id="2.60.40.10">
    <property type="entry name" value="Immunoglobulins"/>
    <property type="match status" value="1"/>
</dbReference>
<dbReference type="InterPro" id="IPR009880">
    <property type="entry name" value="Glyoxal_oxidase_N"/>
</dbReference>
<dbReference type="Pfam" id="PF01822">
    <property type="entry name" value="WSC"/>
    <property type="match status" value="4"/>
</dbReference>
<feature type="region of interest" description="Disordered" evidence="3">
    <location>
        <begin position="788"/>
        <end position="826"/>
    </location>
</feature>
<dbReference type="Pfam" id="PF00141">
    <property type="entry name" value="peroxidase"/>
    <property type="match status" value="1"/>
</dbReference>
<feature type="domain" description="WSC" evidence="6">
    <location>
        <begin position="835"/>
        <end position="930"/>
    </location>
</feature>
<gene>
    <name evidence="7" type="ORF">TSTA_084670</name>
</gene>
<dbReference type="HOGENOM" id="CLU_003527_2_0_1"/>
<dbReference type="InterPro" id="IPR014756">
    <property type="entry name" value="Ig_E-set"/>
</dbReference>
<dbReference type="Proteomes" id="UP000001745">
    <property type="component" value="Unassembled WGS sequence"/>
</dbReference>
<dbReference type="Gene3D" id="1.10.520.10">
    <property type="match status" value="1"/>
</dbReference>
<evidence type="ECO:0000256" key="1">
    <source>
        <dbReference type="ARBA" id="ARBA00022729"/>
    </source>
</evidence>
<dbReference type="InterPro" id="IPR002016">
    <property type="entry name" value="Haem_peroxidase"/>
</dbReference>
<feature type="domain" description="WSC" evidence="6">
    <location>
        <begin position="948"/>
        <end position="1044"/>
    </location>
</feature>